<protein>
    <recommendedName>
        <fullName evidence="7">Glutathione S-transferase, nitrogen catabolite repression regulator</fullName>
    </recommendedName>
</protein>
<dbReference type="InterPro" id="IPR036249">
    <property type="entry name" value="Thioredoxin-like_sf"/>
</dbReference>
<dbReference type="SUPFAM" id="SSF47616">
    <property type="entry name" value="GST C-terminal domain-like"/>
    <property type="match status" value="1"/>
</dbReference>
<dbReference type="SFLD" id="SFLDG01151">
    <property type="entry name" value="Main.2:_Nu-like"/>
    <property type="match status" value="1"/>
</dbReference>
<dbReference type="PROSITE" id="PS50405">
    <property type="entry name" value="GST_CTER"/>
    <property type="match status" value="1"/>
</dbReference>
<dbReference type="Gene3D" id="3.40.30.10">
    <property type="entry name" value="Glutaredoxin"/>
    <property type="match status" value="1"/>
</dbReference>
<dbReference type="InterPro" id="IPR004046">
    <property type="entry name" value="GST_C"/>
</dbReference>
<dbReference type="InterPro" id="IPR004045">
    <property type="entry name" value="Glutathione_S-Trfase_N"/>
</dbReference>
<dbReference type="PANTHER" id="PTHR44051:SF8">
    <property type="entry name" value="GLUTATHIONE S-TRANSFERASE GSTA"/>
    <property type="match status" value="1"/>
</dbReference>
<dbReference type="Proteomes" id="UP000279236">
    <property type="component" value="Unassembled WGS sequence"/>
</dbReference>
<dbReference type="SUPFAM" id="SSF52833">
    <property type="entry name" value="Thioredoxin-like"/>
    <property type="match status" value="1"/>
</dbReference>
<organism evidence="5 6">
    <name type="scientific">Apiotrichum porosum</name>
    <dbReference type="NCBI Taxonomy" id="105984"/>
    <lineage>
        <taxon>Eukaryota</taxon>
        <taxon>Fungi</taxon>
        <taxon>Dikarya</taxon>
        <taxon>Basidiomycota</taxon>
        <taxon>Agaricomycotina</taxon>
        <taxon>Tremellomycetes</taxon>
        <taxon>Trichosporonales</taxon>
        <taxon>Trichosporonaceae</taxon>
        <taxon>Apiotrichum</taxon>
    </lineage>
</organism>
<proteinExistence type="inferred from homology"/>
<dbReference type="PANTHER" id="PTHR44051">
    <property type="entry name" value="GLUTATHIONE S-TRANSFERASE-RELATED"/>
    <property type="match status" value="1"/>
</dbReference>
<dbReference type="InterPro" id="IPR010987">
    <property type="entry name" value="Glutathione-S-Trfase_C-like"/>
</dbReference>
<evidence type="ECO:0000259" key="3">
    <source>
        <dbReference type="PROSITE" id="PS50404"/>
    </source>
</evidence>
<dbReference type="Gene3D" id="1.20.1050.10">
    <property type="match status" value="1"/>
</dbReference>
<dbReference type="PROSITE" id="PS50404">
    <property type="entry name" value="GST_NTER"/>
    <property type="match status" value="1"/>
</dbReference>
<evidence type="ECO:0000256" key="1">
    <source>
        <dbReference type="ARBA" id="ARBA00007409"/>
    </source>
</evidence>
<dbReference type="InterPro" id="IPR036282">
    <property type="entry name" value="Glutathione-S-Trfase_C_sf"/>
</dbReference>
<name>A0A427Y1T0_9TREE</name>
<dbReference type="OrthoDB" id="422574at2759"/>
<dbReference type="Pfam" id="PF00043">
    <property type="entry name" value="GST_C"/>
    <property type="match status" value="1"/>
</dbReference>
<evidence type="ECO:0008006" key="7">
    <source>
        <dbReference type="Google" id="ProtNLM"/>
    </source>
</evidence>
<feature type="domain" description="GST N-terminal" evidence="3">
    <location>
        <begin position="26"/>
        <end position="124"/>
    </location>
</feature>
<accession>A0A427Y1T0</accession>
<evidence type="ECO:0000313" key="5">
    <source>
        <dbReference type="EMBL" id="RSH85010.1"/>
    </source>
</evidence>
<reference evidence="5 6" key="1">
    <citation type="submission" date="2018-11" db="EMBL/GenBank/DDBJ databases">
        <title>Genome sequence of Apiotrichum porosum DSM 27194.</title>
        <authorList>
            <person name="Aliyu H."/>
            <person name="Gorte O."/>
            <person name="Ochsenreither K."/>
        </authorList>
    </citation>
    <scope>NUCLEOTIDE SEQUENCE [LARGE SCALE GENOMIC DNA]</scope>
    <source>
        <strain evidence="5 6">DSM 27194</strain>
    </source>
</reference>
<dbReference type="InterPro" id="IPR040079">
    <property type="entry name" value="Glutathione_S-Trfase"/>
</dbReference>
<evidence type="ECO:0000313" key="6">
    <source>
        <dbReference type="Proteomes" id="UP000279236"/>
    </source>
</evidence>
<feature type="domain" description="GST C-terminal" evidence="4">
    <location>
        <begin position="130"/>
        <end position="265"/>
    </location>
</feature>
<dbReference type="GeneID" id="39591133"/>
<dbReference type="SFLD" id="SFLDS00019">
    <property type="entry name" value="Glutathione_Transferase_(cytos"/>
    <property type="match status" value="1"/>
</dbReference>
<evidence type="ECO:0000259" key="4">
    <source>
        <dbReference type="PROSITE" id="PS50405"/>
    </source>
</evidence>
<gene>
    <name evidence="5" type="ORF">EHS24_006590</name>
</gene>
<comment type="similarity">
    <text evidence="1">Belongs to the GST superfamily.</text>
</comment>
<dbReference type="RefSeq" id="XP_028478458.1">
    <property type="nucleotide sequence ID" value="XM_028622006.1"/>
</dbReference>
<dbReference type="SFLD" id="SFLDG00358">
    <property type="entry name" value="Main_(cytGST)"/>
    <property type="match status" value="1"/>
</dbReference>
<dbReference type="STRING" id="105984.A0A427Y1T0"/>
<sequence>MASTTTFPPPPPLGESQAGHVPDQGPAKIHLWTAGTPNGYKVSVLLEELRDAYPEAAKNELSYDVSKISIWENQQKHPDFLKINPNGRIPAIIDDNVTSVKGGFPVWESASIELWLVEQYDKENKLWFADPLLRAQALNWIFFAHGGVGPMQGQTHVFFRYAPIKIPFAIKRYHEETKRLYSVLEDGLKAGAGKWLVGDKYSVADINVFGWVRSAVWAGIDLADFPLLSAWADRIEKRPAVQRGISVPDAPKDLSSIKDESVKDVNAWVDKANAELEEIKKQKEATA</sequence>
<feature type="region of interest" description="Disordered" evidence="2">
    <location>
        <begin position="1"/>
        <end position="26"/>
    </location>
</feature>
<comment type="caution">
    <text evidence="5">The sequence shown here is derived from an EMBL/GenBank/DDBJ whole genome shotgun (WGS) entry which is preliminary data.</text>
</comment>
<keyword evidence="6" id="KW-1185">Reference proteome</keyword>
<dbReference type="EMBL" id="RSCE01000003">
    <property type="protein sequence ID" value="RSH85010.1"/>
    <property type="molecule type" value="Genomic_DNA"/>
</dbReference>
<dbReference type="Pfam" id="PF13409">
    <property type="entry name" value="GST_N_2"/>
    <property type="match status" value="1"/>
</dbReference>
<dbReference type="AlphaFoldDB" id="A0A427Y1T0"/>
<dbReference type="CDD" id="cd03048">
    <property type="entry name" value="GST_N_Ure2p_like"/>
    <property type="match status" value="1"/>
</dbReference>
<evidence type="ECO:0000256" key="2">
    <source>
        <dbReference type="SAM" id="MobiDB-lite"/>
    </source>
</evidence>